<comment type="cofactor">
    <cofactor evidence="1">
        <name>FAD</name>
        <dbReference type="ChEBI" id="CHEBI:57692"/>
    </cofactor>
</comment>
<gene>
    <name evidence="13" type="ORF">ABVT43_15260</name>
</gene>
<dbReference type="SUPFAM" id="SSF52343">
    <property type="entry name" value="Ferredoxin reductase-like, C-terminal NADP-linked domain"/>
    <property type="match status" value="1"/>
</dbReference>
<dbReference type="InterPro" id="IPR050415">
    <property type="entry name" value="MRET"/>
</dbReference>
<dbReference type="PANTHER" id="PTHR47354:SF6">
    <property type="entry name" value="NADH OXIDOREDUCTASE HCR"/>
    <property type="match status" value="1"/>
</dbReference>
<dbReference type="Pfam" id="PF00111">
    <property type="entry name" value="Fer2"/>
    <property type="match status" value="1"/>
</dbReference>
<evidence type="ECO:0000313" key="14">
    <source>
        <dbReference type="Proteomes" id="UP001548189"/>
    </source>
</evidence>
<comment type="similarity">
    <text evidence="10">In the N-terminal section; belongs to the FAD-binding oxidoreductase type 6 family.</text>
</comment>
<keyword evidence="3" id="KW-0001">2Fe-2S</keyword>
<dbReference type="Gene3D" id="3.10.20.30">
    <property type="match status" value="1"/>
</dbReference>
<keyword evidence="5" id="KW-0274">FAD</keyword>
<dbReference type="InterPro" id="IPR039261">
    <property type="entry name" value="FNR_nucleotide-bd"/>
</dbReference>
<dbReference type="Gene3D" id="2.40.30.10">
    <property type="entry name" value="Translation factors"/>
    <property type="match status" value="1"/>
</dbReference>
<dbReference type="InterPro" id="IPR001041">
    <property type="entry name" value="2Fe-2S_ferredoxin-type"/>
</dbReference>
<keyword evidence="6" id="KW-0560">Oxidoreductase</keyword>
<feature type="domain" description="FAD-binding FR-type" evidence="12">
    <location>
        <begin position="17"/>
        <end position="120"/>
    </location>
</feature>
<dbReference type="SUPFAM" id="SSF54292">
    <property type="entry name" value="2Fe-2S ferredoxin-like"/>
    <property type="match status" value="1"/>
</dbReference>
<comment type="cofactor">
    <cofactor evidence="9">
        <name>[2Fe-2S] cluster</name>
        <dbReference type="ChEBI" id="CHEBI:190135"/>
    </cofactor>
</comment>
<evidence type="ECO:0000256" key="5">
    <source>
        <dbReference type="ARBA" id="ARBA00022827"/>
    </source>
</evidence>
<evidence type="ECO:0000256" key="4">
    <source>
        <dbReference type="ARBA" id="ARBA00022723"/>
    </source>
</evidence>
<dbReference type="EMBL" id="JBEVCJ010000022">
    <property type="protein sequence ID" value="MET1256498.1"/>
    <property type="molecule type" value="Genomic_DNA"/>
</dbReference>
<name>A0ABV2BX29_9GAMM</name>
<dbReference type="InterPro" id="IPR001433">
    <property type="entry name" value="OxRdtase_FAD/NAD-bd"/>
</dbReference>
<evidence type="ECO:0000256" key="3">
    <source>
        <dbReference type="ARBA" id="ARBA00022714"/>
    </source>
</evidence>
<dbReference type="PANTHER" id="PTHR47354">
    <property type="entry name" value="NADH OXIDOREDUCTASE HCR"/>
    <property type="match status" value="1"/>
</dbReference>
<dbReference type="CDD" id="cd06215">
    <property type="entry name" value="FNR_iron_sulfur_binding_1"/>
    <property type="match status" value="1"/>
</dbReference>
<dbReference type="InterPro" id="IPR017927">
    <property type="entry name" value="FAD-bd_FR_type"/>
</dbReference>
<reference evidence="13 14" key="1">
    <citation type="submission" date="2024-06" db="EMBL/GenBank/DDBJ databases">
        <authorList>
            <person name="Li F."/>
        </authorList>
    </citation>
    <scope>NUCLEOTIDE SEQUENCE [LARGE SCALE GENOMIC DNA]</scope>
    <source>
        <strain evidence="13 14">GXAS 311</strain>
    </source>
</reference>
<dbReference type="InterPro" id="IPR036010">
    <property type="entry name" value="2Fe-2S_ferredoxin-like_sf"/>
</dbReference>
<evidence type="ECO:0000256" key="6">
    <source>
        <dbReference type="ARBA" id="ARBA00023002"/>
    </source>
</evidence>
<dbReference type="PROSITE" id="PS51085">
    <property type="entry name" value="2FE2S_FER_2"/>
    <property type="match status" value="1"/>
</dbReference>
<dbReference type="PRINTS" id="PR00371">
    <property type="entry name" value="FPNCR"/>
</dbReference>
<dbReference type="Proteomes" id="UP001548189">
    <property type="component" value="Unassembled WGS sequence"/>
</dbReference>
<sequence length="365" mass="40918">MSITSIEQLKSIESWSTRKTPVVCVNVIDETHDVKTFQFRAKEPQLFHFKPGQFIGIQLEIGGEKHNRSYTIASSPTRPHLLELTIKKDPEGIISSWLHENIQVGSELEFRGPAGQFNCLDIESDKVVLISAGSGITPAMSMLRFWCDQAVNKNIVFLHWARTTQDIIFRRELSLLDFQHANCTIEVVCSQPGLTENWLGRRGRVNKNILLDVVPDIQERVIFCCGPDGFMDQVKQSLGQLDFNMENYHDETFDPGGKKKAKLEKQQAEQQQAPEEAVKLFKLTLKKSGITVDVTTQDALLEKIESTGVAIESACREGDCGCCKVRKISGDTVTTNDSGLDKQSEQEGFILTCTSHVRSDVELDI</sequence>
<organism evidence="13 14">
    <name type="scientific">Aliikangiella maris</name>
    <dbReference type="NCBI Taxonomy" id="3162458"/>
    <lineage>
        <taxon>Bacteria</taxon>
        <taxon>Pseudomonadati</taxon>
        <taxon>Pseudomonadota</taxon>
        <taxon>Gammaproteobacteria</taxon>
        <taxon>Oceanospirillales</taxon>
        <taxon>Pleioneaceae</taxon>
        <taxon>Aliikangiella</taxon>
    </lineage>
</organism>
<dbReference type="CDD" id="cd00207">
    <property type="entry name" value="fer2"/>
    <property type="match status" value="1"/>
</dbReference>
<dbReference type="PROSITE" id="PS51384">
    <property type="entry name" value="FAD_FR"/>
    <property type="match status" value="1"/>
</dbReference>
<evidence type="ECO:0000256" key="9">
    <source>
        <dbReference type="ARBA" id="ARBA00034078"/>
    </source>
</evidence>
<dbReference type="SUPFAM" id="SSF63380">
    <property type="entry name" value="Riboflavin synthase domain-like"/>
    <property type="match status" value="1"/>
</dbReference>
<accession>A0ABV2BX29</accession>
<evidence type="ECO:0000256" key="10">
    <source>
        <dbReference type="ARBA" id="ARBA00061434"/>
    </source>
</evidence>
<evidence type="ECO:0000259" key="11">
    <source>
        <dbReference type="PROSITE" id="PS51085"/>
    </source>
</evidence>
<keyword evidence="14" id="KW-1185">Reference proteome</keyword>
<dbReference type="InterPro" id="IPR008333">
    <property type="entry name" value="Cbr1-like_FAD-bd_dom"/>
</dbReference>
<evidence type="ECO:0000259" key="12">
    <source>
        <dbReference type="PROSITE" id="PS51384"/>
    </source>
</evidence>
<evidence type="ECO:0000256" key="2">
    <source>
        <dbReference type="ARBA" id="ARBA00022630"/>
    </source>
</evidence>
<dbReference type="Pfam" id="PF00970">
    <property type="entry name" value="FAD_binding_6"/>
    <property type="match status" value="1"/>
</dbReference>
<evidence type="ECO:0000256" key="1">
    <source>
        <dbReference type="ARBA" id="ARBA00001974"/>
    </source>
</evidence>
<keyword evidence="7" id="KW-0408">Iron</keyword>
<keyword evidence="2" id="KW-0285">Flavoprotein</keyword>
<evidence type="ECO:0000256" key="7">
    <source>
        <dbReference type="ARBA" id="ARBA00023004"/>
    </source>
</evidence>
<dbReference type="RefSeq" id="WP_353897083.1">
    <property type="nucleotide sequence ID" value="NZ_JBEVCJ010000022.1"/>
</dbReference>
<dbReference type="Pfam" id="PF00175">
    <property type="entry name" value="NAD_binding_1"/>
    <property type="match status" value="1"/>
</dbReference>
<protein>
    <submittedName>
        <fullName evidence="13">Hybrid-cluster NAD(P)-dependent oxidoreductase</fullName>
    </submittedName>
</protein>
<dbReference type="InterPro" id="IPR017938">
    <property type="entry name" value="Riboflavin_synthase-like_b-brl"/>
</dbReference>
<evidence type="ECO:0000256" key="8">
    <source>
        <dbReference type="ARBA" id="ARBA00023014"/>
    </source>
</evidence>
<dbReference type="PRINTS" id="PR00406">
    <property type="entry name" value="CYTB5RDTASE"/>
</dbReference>
<dbReference type="InterPro" id="IPR001709">
    <property type="entry name" value="Flavoprot_Pyr_Nucl_cyt_Rdtase"/>
</dbReference>
<dbReference type="Gene3D" id="3.40.50.80">
    <property type="entry name" value="Nucleotide-binding domain of ferredoxin-NADP reductase (FNR) module"/>
    <property type="match status" value="1"/>
</dbReference>
<keyword evidence="4" id="KW-0479">Metal-binding</keyword>
<comment type="caution">
    <text evidence="13">The sequence shown here is derived from an EMBL/GenBank/DDBJ whole genome shotgun (WGS) entry which is preliminary data.</text>
</comment>
<proteinExistence type="inferred from homology"/>
<dbReference type="InterPro" id="IPR012675">
    <property type="entry name" value="Beta-grasp_dom_sf"/>
</dbReference>
<evidence type="ECO:0000313" key="13">
    <source>
        <dbReference type="EMBL" id="MET1256498.1"/>
    </source>
</evidence>
<keyword evidence="8" id="KW-0411">Iron-sulfur</keyword>
<feature type="domain" description="2Fe-2S ferredoxin-type" evidence="11">
    <location>
        <begin position="281"/>
        <end position="365"/>
    </location>
</feature>